<dbReference type="AlphaFoldDB" id="K0TR69"/>
<feature type="compositionally biased region" description="Basic and acidic residues" evidence="1">
    <location>
        <begin position="49"/>
        <end position="71"/>
    </location>
</feature>
<evidence type="ECO:0000313" key="3">
    <source>
        <dbReference type="Proteomes" id="UP000266841"/>
    </source>
</evidence>
<accession>K0TR69</accession>
<feature type="region of interest" description="Disordered" evidence="1">
    <location>
        <begin position="280"/>
        <end position="380"/>
    </location>
</feature>
<organism evidence="2 3">
    <name type="scientific">Thalassiosira oceanica</name>
    <name type="common">Marine diatom</name>
    <dbReference type="NCBI Taxonomy" id="159749"/>
    <lineage>
        <taxon>Eukaryota</taxon>
        <taxon>Sar</taxon>
        <taxon>Stramenopiles</taxon>
        <taxon>Ochrophyta</taxon>
        <taxon>Bacillariophyta</taxon>
        <taxon>Coscinodiscophyceae</taxon>
        <taxon>Thalassiosirophycidae</taxon>
        <taxon>Thalassiosirales</taxon>
        <taxon>Thalassiosiraceae</taxon>
        <taxon>Thalassiosira</taxon>
    </lineage>
</organism>
<reference evidence="2 3" key="1">
    <citation type="journal article" date="2012" name="Genome Biol.">
        <title>Genome and low-iron response of an oceanic diatom adapted to chronic iron limitation.</title>
        <authorList>
            <person name="Lommer M."/>
            <person name="Specht M."/>
            <person name="Roy A.S."/>
            <person name="Kraemer L."/>
            <person name="Andreson R."/>
            <person name="Gutowska M.A."/>
            <person name="Wolf J."/>
            <person name="Bergner S.V."/>
            <person name="Schilhabel M.B."/>
            <person name="Klostermeier U.C."/>
            <person name="Beiko R.G."/>
            <person name="Rosenstiel P."/>
            <person name="Hippler M."/>
            <person name="Laroche J."/>
        </authorList>
    </citation>
    <scope>NUCLEOTIDE SEQUENCE [LARGE SCALE GENOMIC DNA]</scope>
    <source>
        <strain evidence="2 3">CCMP1005</strain>
    </source>
</reference>
<name>K0TR69_THAOC</name>
<keyword evidence="3" id="KW-1185">Reference proteome</keyword>
<feature type="compositionally biased region" description="Basic and acidic residues" evidence="1">
    <location>
        <begin position="317"/>
        <end position="380"/>
    </location>
</feature>
<feature type="compositionally biased region" description="Basic and acidic residues" evidence="1">
    <location>
        <begin position="288"/>
        <end position="299"/>
    </location>
</feature>
<proteinExistence type="predicted"/>
<sequence length="380" mass="41371">MVWCVRATCNFGWEGVRGNTYGKIVLPPPLAPPPSFSSPSTSLVLHGDVPPDHREHAPREGHPNDAHGARDARHVVPEVELGEEEPERRALHASLDGHRAALDLAEAGELREPVPDEAAHKVEEEDGELEAEAGAHDRLGDLGHGARDEEAGGDDADDGGEGQDGLDELGEELVCGHADGDRGEDDLYTLLYLFLFVPVKDVVHGNFERCAEGVGGRQIHPGKAHLNGGLGNSDGVDRNYRAKNRLAEEGRHEDGPDGRGRCHEHAEGNVALGDVRAKVAGLPPVDTPHQDHPGEETGLKAEGLPEDEREARHHRVAKAELHDDRARLGRDRDEVGGGQGDPHREHERRERGREVLGREEVERRRLLERDGGEEHGPEGE</sequence>
<feature type="compositionally biased region" description="Basic and acidic residues" evidence="1">
    <location>
        <begin position="133"/>
        <end position="150"/>
    </location>
</feature>
<protein>
    <submittedName>
        <fullName evidence="2">Uncharacterized protein</fullName>
    </submittedName>
</protein>
<evidence type="ECO:0000313" key="2">
    <source>
        <dbReference type="EMBL" id="EJK77277.1"/>
    </source>
</evidence>
<gene>
    <name evidence="2" type="ORF">THAOC_00902</name>
</gene>
<feature type="region of interest" description="Disordered" evidence="1">
    <location>
        <begin position="33"/>
        <end position="71"/>
    </location>
</feature>
<feature type="region of interest" description="Disordered" evidence="1">
    <location>
        <begin position="106"/>
        <end position="167"/>
    </location>
</feature>
<evidence type="ECO:0000256" key="1">
    <source>
        <dbReference type="SAM" id="MobiDB-lite"/>
    </source>
</evidence>
<feature type="compositionally biased region" description="Basic and acidic residues" evidence="1">
    <location>
        <begin position="108"/>
        <end position="123"/>
    </location>
</feature>
<dbReference type="EMBL" id="AGNL01001083">
    <property type="protein sequence ID" value="EJK77277.1"/>
    <property type="molecule type" value="Genomic_DNA"/>
</dbReference>
<feature type="compositionally biased region" description="Acidic residues" evidence="1">
    <location>
        <begin position="151"/>
        <end position="167"/>
    </location>
</feature>
<comment type="caution">
    <text evidence="2">The sequence shown here is derived from an EMBL/GenBank/DDBJ whole genome shotgun (WGS) entry which is preliminary data.</text>
</comment>
<dbReference type="Proteomes" id="UP000266841">
    <property type="component" value="Unassembled WGS sequence"/>
</dbReference>